<comment type="caution">
    <text evidence="1">The sequence shown here is derived from an EMBL/GenBank/DDBJ whole genome shotgun (WGS) entry which is preliminary data.</text>
</comment>
<keyword evidence="2" id="KW-1185">Reference proteome</keyword>
<accession>A0A1V4JA34</accession>
<reference evidence="1 2" key="1">
    <citation type="submission" date="2016-02" db="EMBL/GenBank/DDBJ databases">
        <title>Band-tailed pigeon sequencing and assembly.</title>
        <authorList>
            <person name="Soares A.E."/>
            <person name="Novak B.J."/>
            <person name="Rice E.S."/>
            <person name="O'Connell B."/>
            <person name="Chang D."/>
            <person name="Weber S."/>
            <person name="Shapiro B."/>
        </authorList>
    </citation>
    <scope>NUCLEOTIDE SEQUENCE [LARGE SCALE GENOMIC DNA]</scope>
    <source>
        <strain evidence="1">BTP2013</strain>
        <tissue evidence="1">Blood</tissue>
    </source>
</reference>
<proteinExistence type="predicted"/>
<organism evidence="1 2">
    <name type="scientific">Patagioenas fasciata monilis</name>
    <dbReference type="NCBI Taxonomy" id="372326"/>
    <lineage>
        <taxon>Eukaryota</taxon>
        <taxon>Metazoa</taxon>
        <taxon>Chordata</taxon>
        <taxon>Craniata</taxon>
        <taxon>Vertebrata</taxon>
        <taxon>Euteleostomi</taxon>
        <taxon>Archelosauria</taxon>
        <taxon>Archosauria</taxon>
        <taxon>Dinosauria</taxon>
        <taxon>Saurischia</taxon>
        <taxon>Theropoda</taxon>
        <taxon>Coelurosauria</taxon>
        <taxon>Aves</taxon>
        <taxon>Neognathae</taxon>
        <taxon>Neoaves</taxon>
        <taxon>Columbimorphae</taxon>
        <taxon>Columbiformes</taxon>
        <taxon>Columbidae</taxon>
        <taxon>Patagioenas</taxon>
    </lineage>
</organism>
<dbReference type="EMBL" id="LSYS01008398">
    <property type="protein sequence ID" value="OPJ68939.1"/>
    <property type="molecule type" value="Genomic_DNA"/>
</dbReference>
<evidence type="ECO:0000313" key="2">
    <source>
        <dbReference type="Proteomes" id="UP000190648"/>
    </source>
</evidence>
<name>A0A1V4JA34_PATFA</name>
<dbReference type="Proteomes" id="UP000190648">
    <property type="component" value="Unassembled WGS sequence"/>
</dbReference>
<protein>
    <submittedName>
        <fullName evidence="1">Uncharacterized protein</fullName>
    </submittedName>
</protein>
<dbReference type="AlphaFoldDB" id="A0A1V4JA34"/>
<sequence length="92" mass="9849">MAQAPWPVHSAQSGSVLASADYPIIYMRSDGAAWSLTKQNDQLDGLCPARLSVTPIAWSQLGNQSPCEEWLSSLPPPQLVAGFGSIAFLHIV</sequence>
<gene>
    <name evidence="1" type="ORF">AV530_012992</name>
</gene>
<evidence type="ECO:0000313" key="1">
    <source>
        <dbReference type="EMBL" id="OPJ68939.1"/>
    </source>
</evidence>